<organism evidence="2 3">
    <name type="scientific">Ricinus communis</name>
    <name type="common">Castor bean</name>
    <dbReference type="NCBI Taxonomy" id="3988"/>
    <lineage>
        <taxon>Eukaryota</taxon>
        <taxon>Viridiplantae</taxon>
        <taxon>Streptophyta</taxon>
        <taxon>Embryophyta</taxon>
        <taxon>Tracheophyta</taxon>
        <taxon>Spermatophyta</taxon>
        <taxon>Magnoliopsida</taxon>
        <taxon>eudicotyledons</taxon>
        <taxon>Gunneridae</taxon>
        <taxon>Pentapetalae</taxon>
        <taxon>rosids</taxon>
        <taxon>fabids</taxon>
        <taxon>Malpighiales</taxon>
        <taxon>Euphorbiaceae</taxon>
        <taxon>Acalyphoideae</taxon>
        <taxon>Acalypheae</taxon>
        <taxon>Ricinus</taxon>
    </lineage>
</organism>
<keyword evidence="3" id="KW-1185">Reference proteome</keyword>
<feature type="region of interest" description="Disordered" evidence="1">
    <location>
        <begin position="78"/>
        <end position="110"/>
    </location>
</feature>
<evidence type="ECO:0000313" key="3">
    <source>
        <dbReference type="Proteomes" id="UP000008311"/>
    </source>
</evidence>
<dbReference type="InParanoid" id="B9TAR6"/>
<evidence type="ECO:0000256" key="1">
    <source>
        <dbReference type="SAM" id="MobiDB-lite"/>
    </source>
</evidence>
<proteinExistence type="predicted"/>
<dbReference type="AlphaFoldDB" id="B9TAR6"/>
<evidence type="ECO:0000313" key="2">
    <source>
        <dbReference type="EMBL" id="EEF27047.1"/>
    </source>
</evidence>
<feature type="compositionally biased region" description="Low complexity" evidence="1">
    <location>
        <begin position="78"/>
        <end position="90"/>
    </location>
</feature>
<gene>
    <name evidence="2" type="ORF">RCOM_2002250</name>
</gene>
<reference evidence="3" key="1">
    <citation type="journal article" date="2010" name="Nat. Biotechnol.">
        <title>Draft genome sequence of the oilseed species Ricinus communis.</title>
        <authorList>
            <person name="Chan A.P."/>
            <person name="Crabtree J."/>
            <person name="Zhao Q."/>
            <person name="Lorenzi H."/>
            <person name="Orvis J."/>
            <person name="Puiu D."/>
            <person name="Melake-Berhan A."/>
            <person name="Jones K.M."/>
            <person name="Redman J."/>
            <person name="Chen G."/>
            <person name="Cahoon E.B."/>
            <person name="Gedil M."/>
            <person name="Stanke M."/>
            <person name="Haas B.J."/>
            <person name="Wortman J.R."/>
            <person name="Fraser-Liggett C.M."/>
            <person name="Ravel J."/>
            <person name="Rabinowicz P.D."/>
        </authorList>
    </citation>
    <scope>NUCLEOTIDE SEQUENCE [LARGE SCALE GENOMIC DNA]</scope>
    <source>
        <strain evidence="3">cv. Hale</strain>
    </source>
</reference>
<dbReference type="Proteomes" id="UP000008311">
    <property type="component" value="Unassembled WGS sequence"/>
</dbReference>
<sequence length="110" mass="12218">MILACARVWYGWRGPTGILSTVYFERFNPCFFSKETDQLLISLQPIYNGLGSDGTLLGRIGEATPHSPVQLLVGEDASSLLSESRSPSKLPTTRRQNSPHPSRREHPHPS</sequence>
<name>B9TAR6_RICCO</name>
<protein>
    <submittedName>
        <fullName evidence="2">Uncharacterized protein</fullName>
    </submittedName>
</protein>
<dbReference type="EMBL" id="EQ975902">
    <property type="protein sequence ID" value="EEF27047.1"/>
    <property type="molecule type" value="Genomic_DNA"/>
</dbReference>
<accession>B9TAR6</accession>